<keyword evidence="1" id="KW-0802">TPR repeat</keyword>
<feature type="compositionally biased region" description="Basic residues" evidence="2">
    <location>
        <begin position="963"/>
        <end position="981"/>
    </location>
</feature>
<dbReference type="Proteomes" id="UP001187531">
    <property type="component" value="Unassembled WGS sequence"/>
</dbReference>
<dbReference type="PANTHER" id="PTHR23184:SF9">
    <property type="entry name" value="TETRATRICOPEPTIDE REPEAT PROTEIN 14"/>
    <property type="match status" value="1"/>
</dbReference>
<feature type="compositionally biased region" description="Basic and acidic residues" evidence="2">
    <location>
        <begin position="908"/>
        <end position="943"/>
    </location>
</feature>
<feature type="compositionally biased region" description="Basic and acidic residues" evidence="2">
    <location>
        <begin position="950"/>
        <end position="962"/>
    </location>
</feature>
<feature type="compositionally biased region" description="Basic and acidic residues" evidence="2">
    <location>
        <begin position="992"/>
        <end position="1016"/>
    </location>
</feature>
<reference evidence="3" key="1">
    <citation type="submission" date="2023-07" db="EMBL/GenBank/DDBJ databases">
        <title>Chromosome-level genome assembly of Artemia franciscana.</title>
        <authorList>
            <person name="Jo E."/>
        </authorList>
    </citation>
    <scope>NUCLEOTIDE SEQUENCE</scope>
    <source>
        <tissue evidence="3">Whole body</tissue>
    </source>
</reference>
<gene>
    <name evidence="3" type="ORF">QYM36_005279</name>
</gene>
<protein>
    <recommendedName>
        <fullName evidence="5">Tetratricopeptide repeat protein 14</fullName>
    </recommendedName>
</protein>
<dbReference type="SUPFAM" id="SSF48452">
    <property type="entry name" value="TPR-like"/>
    <property type="match status" value="1"/>
</dbReference>
<dbReference type="EMBL" id="JAVRJZ010000008">
    <property type="protein sequence ID" value="KAK2719749.1"/>
    <property type="molecule type" value="Genomic_DNA"/>
</dbReference>
<feature type="compositionally biased region" description="Basic and acidic residues" evidence="2">
    <location>
        <begin position="671"/>
        <end position="693"/>
    </location>
</feature>
<accession>A0AA88I1M9</accession>
<dbReference type="PROSITE" id="PS50005">
    <property type="entry name" value="TPR"/>
    <property type="match status" value="2"/>
</dbReference>
<feature type="region of interest" description="Disordered" evidence="2">
    <location>
        <begin position="875"/>
        <end position="1029"/>
    </location>
</feature>
<dbReference type="Gene3D" id="1.25.40.10">
    <property type="entry name" value="Tetratricopeptide repeat domain"/>
    <property type="match status" value="1"/>
</dbReference>
<dbReference type="InterPro" id="IPR019734">
    <property type="entry name" value="TPR_rpt"/>
</dbReference>
<evidence type="ECO:0000256" key="1">
    <source>
        <dbReference type="PROSITE-ProRule" id="PRU00339"/>
    </source>
</evidence>
<name>A0AA88I1M9_ARTSF</name>
<feature type="compositionally biased region" description="Basic and acidic residues" evidence="2">
    <location>
        <begin position="732"/>
        <end position="743"/>
    </location>
</feature>
<proteinExistence type="predicted"/>
<organism evidence="3 4">
    <name type="scientific">Artemia franciscana</name>
    <name type="common">Brine shrimp</name>
    <name type="synonym">Artemia sanfranciscana</name>
    <dbReference type="NCBI Taxonomy" id="6661"/>
    <lineage>
        <taxon>Eukaryota</taxon>
        <taxon>Metazoa</taxon>
        <taxon>Ecdysozoa</taxon>
        <taxon>Arthropoda</taxon>
        <taxon>Crustacea</taxon>
        <taxon>Branchiopoda</taxon>
        <taxon>Anostraca</taxon>
        <taxon>Artemiidae</taxon>
        <taxon>Artemia</taxon>
    </lineage>
</organism>
<evidence type="ECO:0000256" key="2">
    <source>
        <dbReference type="SAM" id="MobiDB-lite"/>
    </source>
</evidence>
<keyword evidence="4" id="KW-1185">Reference proteome</keyword>
<dbReference type="InterPro" id="IPR039190">
    <property type="entry name" value="TTC14"/>
</dbReference>
<comment type="caution">
    <text evidence="3">The sequence shown here is derived from an EMBL/GenBank/DDBJ whole genome shotgun (WGS) entry which is preliminary data.</text>
</comment>
<evidence type="ECO:0000313" key="4">
    <source>
        <dbReference type="Proteomes" id="UP001187531"/>
    </source>
</evidence>
<feature type="region of interest" description="Disordered" evidence="2">
    <location>
        <begin position="1045"/>
        <end position="1098"/>
    </location>
</feature>
<dbReference type="InterPro" id="IPR011990">
    <property type="entry name" value="TPR-like_helical_dom_sf"/>
</dbReference>
<dbReference type="SMART" id="SM00028">
    <property type="entry name" value="TPR"/>
    <property type="match status" value="3"/>
</dbReference>
<evidence type="ECO:0008006" key="5">
    <source>
        <dbReference type="Google" id="ProtNLM"/>
    </source>
</evidence>
<feature type="repeat" description="TPR" evidence="1">
    <location>
        <begin position="303"/>
        <end position="336"/>
    </location>
</feature>
<sequence length="1098" mass="125499">MDPELVKRSLNYHGQQMTRIWGVERGNKPLQGFNVKDLDYHEYQKRAKELAMQDRTKRVKIQHFIVEKAERLFKPAEPSPNVIITPEEQEAIVNLPPLESLLNVSAEDKSNSLQDFLKVGDIVVGHVLWHHHATLGVKVLALDGGKKRDLSDLNIKGFVSESNVPPHEGNERAYHLNDVLRMEVVSNFRSKLHLGLKGVHAPPHVLAHYPLGKIDAKLIDVDKKLPSYLAYDTKRRKGWTFDDAFEDSPEWENPESMSILAKSLGIVSTGSLKETYTHMMGLSAISPLDMAPNLRKIQAVKWAHKHVAEGIAYFKKGNETEAFQCLNKALQIDPCNVEGSVARGALYANHANFDKAVEDFMTALNENPFHANAQKYLAETLCAQGKQHEDDKENDEALLSYQHCLAIMPRHSEAREAMTALVAYLKWQNSHFEVQPLSPTDPFQVIHDRVYQPENVEAIDADLNRTWSPDVEIIREISPKPKERSLSPFSKKMAMLESFDQETRSSGVIENVSAVSEQILRSPPVSQAVEQQAEGLKVREKGNPNLLPSTEVIAETPLNVPPPSFSLPPPFVHGVPTVQPGVFGAGLPHMHGDFQTQPPALPGSLVNPFFNVGNTSQPPPVFPTQVPHPVPVGLPAQMMLQPPSQETKLASNAYDEQVRLFLEKIEGKKGDKNRGYKEEKRYREYSRERTDRKEKKKKKKYRSESESSDSEEIVKKKKKKKHSYSPKVTPTYEKEVKILDKPNPKGLLPELDDFPNIDDLQSKLSNYYQKISSKEDKREVPVEKRIIMRNLRERKSSFDSSSSSSEEEATSRIKERKMKEDVEIISESEKKGVDREIKKDEYAVDVDSYFSSLNRVNKKLREGIQINLAVKKNQEVEKRSKNLWLPNRDEPTCSSGIDVPQPRRRSRSREEADKRRARDERGRSRTREERGRSKTREERDIRQSKVNVSESRRSSLKTDRSNWRRSRSRGRSRSREHRGRHESRSGYNRGRKSSERSRRSEERKIERSSDRNEPPRNARGTRSPFPAASYSVVYDPAFGNYKRVFQKDEPQSSRPIGDRFHWSKSATEKGKESPGKNRGLDGEKSQIDMFAPEEKDWK</sequence>
<feature type="region of interest" description="Disordered" evidence="2">
    <location>
        <begin position="671"/>
        <end position="753"/>
    </location>
</feature>
<dbReference type="Pfam" id="PF13181">
    <property type="entry name" value="TPR_8"/>
    <property type="match status" value="1"/>
</dbReference>
<feature type="region of interest" description="Disordered" evidence="2">
    <location>
        <begin position="791"/>
        <end position="820"/>
    </location>
</feature>
<evidence type="ECO:0000313" key="3">
    <source>
        <dbReference type="EMBL" id="KAK2719749.1"/>
    </source>
</evidence>
<feature type="compositionally biased region" description="Basic residues" evidence="2">
    <location>
        <begin position="715"/>
        <end position="724"/>
    </location>
</feature>
<feature type="repeat" description="TPR" evidence="1">
    <location>
        <begin position="337"/>
        <end position="370"/>
    </location>
</feature>
<feature type="compositionally biased region" description="Basic and acidic residues" evidence="2">
    <location>
        <begin position="809"/>
        <end position="820"/>
    </location>
</feature>
<dbReference type="AlphaFoldDB" id="A0AA88I1M9"/>
<dbReference type="PANTHER" id="PTHR23184">
    <property type="entry name" value="TETRATRICOPEPTIDE REPEAT PROTEIN 14"/>
    <property type="match status" value="1"/>
</dbReference>